<name>A0AAV4LTT0_BABCB</name>
<dbReference type="Proteomes" id="UP001497744">
    <property type="component" value="Unassembled WGS sequence"/>
</dbReference>
<dbReference type="RefSeq" id="XP_067715422.1">
    <property type="nucleotide sequence ID" value="XM_067859321.1"/>
</dbReference>
<sequence>MYELLDSAISLKPGAPAEAAGRGADGPTLGRLGVDHLEWSQPGTSFASVENVRCPHHFALPIQYFCLDCKNGEGCFCSECALTRHATCDVRTLDEAYTMVLNNVIRKWASQFTSRADGLDVTFAQQLADKREEWTMKLQEVQGALLKSCDDISTTLRELEHSLLRWLTQSHQSFTQEHEKVCAHVERTLESYAANAEMLRQQRRLPPARLLLFYNENHARLRQMLLGTTPRDSERVIGQAARHLGTRLDNINATCVEYSKLLTQLERSIRQSGSQ</sequence>
<accession>A0AAV4LTT0</accession>
<reference evidence="1 2" key="1">
    <citation type="submission" date="2021-06" db="EMBL/GenBank/DDBJ databases">
        <title>Genome sequence of Babesia caballi.</title>
        <authorList>
            <person name="Yamagishi J."/>
            <person name="Kidaka T."/>
            <person name="Ochi A."/>
        </authorList>
    </citation>
    <scope>NUCLEOTIDE SEQUENCE [LARGE SCALE GENOMIC DNA]</scope>
    <source>
        <strain evidence="1">USDA-D6B2</strain>
    </source>
</reference>
<dbReference type="CDD" id="cd19756">
    <property type="entry name" value="Bbox2"/>
    <property type="match status" value="1"/>
</dbReference>
<proteinExistence type="predicted"/>
<organism evidence="1 2">
    <name type="scientific">Babesia caballi</name>
    <dbReference type="NCBI Taxonomy" id="5871"/>
    <lineage>
        <taxon>Eukaryota</taxon>
        <taxon>Sar</taxon>
        <taxon>Alveolata</taxon>
        <taxon>Apicomplexa</taxon>
        <taxon>Aconoidasida</taxon>
        <taxon>Piroplasmida</taxon>
        <taxon>Babesiidae</taxon>
        <taxon>Babesia</taxon>
    </lineage>
</organism>
<dbReference type="SUPFAM" id="SSF57845">
    <property type="entry name" value="B-box zinc-binding domain"/>
    <property type="match status" value="1"/>
</dbReference>
<dbReference type="Gene3D" id="3.30.160.60">
    <property type="entry name" value="Classic Zinc Finger"/>
    <property type="match status" value="1"/>
</dbReference>
<gene>
    <name evidence="1" type="ORF">BcabD6B2_27880</name>
</gene>
<evidence type="ECO:0000313" key="2">
    <source>
        <dbReference type="Proteomes" id="UP001497744"/>
    </source>
</evidence>
<dbReference type="GeneID" id="94194834"/>
<comment type="caution">
    <text evidence="1">The sequence shown here is derived from an EMBL/GenBank/DDBJ whole genome shotgun (WGS) entry which is preliminary data.</text>
</comment>
<evidence type="ECO:0000313" key="1">
    <source>
        <dbReference type="EMBL" id="GIX63353.1"/>
    </source>
</evidence>
<keyword evidence="2" id="KW-1185">Reference proteome</keyword>
<protein>
    <submittedName>
        <fullName evidence="1">Tripartite motif protein, putative</fullName>
    </submittedName>
</protein>
<dbReference type="EMBL" id="BPLF01000002">
    <property type="protein sequence ID" value="GIX63353.1"/>
    <property type="molecule type" value="Genomic_DNA"/>
</dbReference>
<dbReference type="AlphaFoldDB" id="A0AAV4LTT0"/>